<name>A5EXS8_DICNV</name>
<reference evidence="6 7" key="1">
    <citation type="journal article" date="2007" name="Nat. Biotechnol.">
        <title>Genome sequence and identification of candidate vaccine antigens from the animal pathogen Dichelobacter nodosus.</title>
        <authorList>
            <person name="Myers G.S."/>
            <person name="Parker D."/>
            <person name="Al-Hasani K."/>
            <person name="Kennan R.M."/>
            <person name="Seemann T."/>
            <person name="Ren Q."/>
            <person name="Badger J.H."/>
            <person name="Selengut J.D."/>
            <person name="Deboy R.T."/>
            <person name="Tettelin H."/>
            <person name="Boyce J.D."/>
            <person name="McCarl V.P."/>
            <person name="Han X."/>
            <person name="Nelson W.C."/>
            <person name="Madupu R."/>
            <person name="Mohamoud Y."/>
            <person name="Holley T."/>
            <person name="Fedorova N."/>
            <person name="Khouri H."/>
            <person name="Bottomley S.P."/>
            <person name="Whittington R.J."/>
            <person name="Adler B."/>
            <person name="Songer J.G."/>
            <person name="Rood J.I."/>
            <person name="Paulsen I.T."/>
        </authorList>
    </citation>
    <scope>NUCLEOTIDE SEQUENCE [LARGE SCALE GENOMIC DNA]</scope>
    <source>
        <strain evidence="6 7">VCS1703A</strain>
    </source>
</reference>
<dbReference type="Pfam" id="PF01597">
    <property type="entry name" value="GCV_H"/>
    <property type="match status" value="1"/>
</dbReference>
<dbReference type="HAMAP" id="MF_00272">
    <property type="entry name" value="GcvH"/>
    <property type="match status" value="1"/>
</dbReference>
<sequence length="122" mass="13062">MRKFTKDHEWVDVQGDEAVIGITDHAQAELGDIVFVELPAVGDVVEVGQEESAVIESVKAAGGITAPVSGEVVAINEALIDEPSKVNTDAEGDGWFFRVKLADKSQLDDLMDEAAYKAYLGV</sequence>
<feature type="modified residue" description="N6-lipoyllysine" evidence="3 4">
    <location>
        <position position="59"/>
    </location>
</feature>
<dbReference type="InterPro" id="IPR017453">
    <property type="entry name" value="GCV_H_sub"/>
</dbReference>
<feature type="domain" description="Lipoyl-binding" evidence="5">
    <location>
        <begin position="17"/>
        <end position="100"/>
    </location>
</feature>
<dbReference type="STRING" id="246195.DNO_1070"/>
<evidence type="ECO:0000256" key="1">
    <source>
        <dbReference type="ARBA" id="ARBA00009249"/>
    </source>
</evidence>
<dbReference type="eggNOG" id="COG0509">
    <property type="taxonomic scope" value="Bacteria"/>
</dbReference>
<dbReference type="SUPFAM" id="SSF51230">
    <property type="entry name" value="Single hybrid motif"/>
    <property type="match status" value="1"/>
</dbReference>
<dbReference type="GO" id="GO:0019464">
    <property type="term" value="P:glycine decarboxylation via glycine cleavage system"/>
    <property type="evidence" value="ECO:0007669"/>
    <property type="project" value="UniProtKB-UniRule"/>
</dbReference>
<keyword evidence="2 3" id="KW-0450">Lipoyl</keyword>
<dbReference type="NCBIfam" id="TIGR00527">
    <property type="entry name" value="gcvH"/>
    <property type="match status" value="1"/>
</dbReference>
<dbReference type="KEGG" id="dno:DNO_1070"/>
<dbReference type="OrthoDB" id="9796712at2"/>
<dbReference type="AlphaFoldDB" id="A5EXS8"/>
<dbReference type="InterPro" id="IPR033753">
    <property type="entry name" value="GCV_H/Fam206"/>
</dbReference>
<dbReference type="PROSITE" id="PS50968">
    <property type="entry name" value="BIOTINYL_LIPOYL"/>
    <property type="match status" value="1"/>
</dbReference>
<dbReference type="Gene3D" id="2.40.50.100">
    <property type="match status" value="1"/>
</dbReference>
<comment type="subunit">
    <text evidence="3">The glycine cleavage system is composed of four proteins: P, T, L and H.</text>
</comment>
<keyword evidence="7" id="KW-1185">Reference proteome</keyword>
<dbReference type="NCBIfam" id="NF002270">
    <property type="entry name" value="PRK01202.1"/>
    <property type="match status" value="1"/>
</dbReference>
<dbReference type="EMBL" id="CP000513">
    <property type="protein sequence ID" value="ABQ13721.1"/>
    <property type="molecule type" value="Genomic_DNA"/>
</dbReference>
<evidence type="ECO:0000256" key="3">
    <source>
        <dbReference type="HAMAP-Rule" id="MF_00272"/>
    </source>
</evidence>
<accession>A5EXS8</accession>
<dbReference type="GO" id="GO:0005960">
    <property type="term" value="C:glycine cleavage complex"/>
    <property type="evidence" value="ECO:0007669"/>
    <property type="project" value="InterPro"/>
</dbReference>
<dbReference type="InterPro" id="IPR000089">
    <property type="entry name" value="Biotin_lipoyl"/>
</dbReference>
<comment type="cofactor">
    <cofactor evidence="3">
        <name>(R)-lipoate</name>
        <dbReference type="ChEBI" id="CHEBI:83088"/>
    </cofactor>
    <text evidence="3">Binds 1 lipoyl cofactor covalently.</text>
</comment>
<evidence type="ECO:0000313" key="6">
    <source>
        <dbReference type="EMBL" id="ABQ13721.1"/>
    </source>
</evidence>
<protein>
    <recommendedName>
        <fullName evidence="3">Glycine cleavage system H protein</fullName>
    </recommendedName>
</protein>
<comment type="function">
    <text evidence="3">The glycine cleavage system catalyzes the degradation of glycine. The H protein shuttles the methylamine group of glycine from the P protein to the T protein.</text>
</comment>
<dbReference type="PANTHER" id="PTHR11715:SF3">
    <property type="entry name" value="GLYCINE CLEAVAGE SYSTEM H PROTEIN-RELATED"/>
    <property type="match status" value="1"/>
</dbReference>
<evidence type="ECO:0000313" key="7">
    <source>
        <dbReference type="Proteomes" id="UP000000248"/>
    </source>
</evidence>
<evidence type="ECO:0000259" key="5">
    <source>
        <dbReference type="PROSITE" id="PS50968"/>
    </source>
</evidence>
<proteinExistence type="inferred from homology"/>
<dbReference type="GO" id="GO:0005829">
    <property type="term" value="C:cytosol"/>
    <property type="evidence" value="ECO:0007669"/>
    <property type="project" value="TreeGrafter"/>
</dbReference>
<comment type="similarity">
    <text evidence="1 3">Belongs to the GcvH family.</text>
</comment>
<evidence type="ECO:0000256" key="4">
    <source>
        <dbReference type="PIRSR" id="PIRSR617453-50"/>
    </source>
</evidence>
<evidence type="ECO:0000256" key="2">
    <source>
        <dbReference type="ARBA" id="ARBA00022823"/>
    </source>
</evidence>
<dbReference type="InterPro" id="IPR011053">
    <property type="entry name" value="Single_hybrid_motif"/>
</dbReference>
<dbReference type="InterPro" id="IPR002930">
    <property type="entry name" value="GCV_H"/>
</dbReference>
<dbReference type="Proteomes" id="UP000000248">
    <property type="component" value="Chromosome"/>
</dbReference>
<organism evidence="6 7">
    <name type="scientific">Dichelobacter nodosus (strain VCS1703A)</name>
    <dbReference type="NCBI Taxonomy" id="246195"/>
    <lineage>
        <taxon>Bacteria</taxon>
        <taxon>Pseudomonadati</taxon>
        <taxon>Pseudomonadota</taxon>
        <taxon>Gammaproteobacteria</taxon>
        <taxon>Cardiobacteriales</taxon>
        <taxon>Cardiobacteriaceae</taxon>
        <taxon>Dichelobacter</taxon>
    </lineage>
</organism>
<dbReference type="GO" id="GO:0009249">
    <property type="term" value="P:protein lipoylation"/>
    <property type="evidence" value="ECO:0007669"/>
    <property type="project" value="TreeGrafter"/>
</dbReference>
<dbReference type="PANTHER" id="PTHR11715">
    <property type="entry name" value="GLYCINE CLEAVAGE SYSTEM H PROTEIN"/>
    <property type="match status" value="1"/>
</dbReference>
<dbReference type="HOGENOM" id="CLU_097408_2_0_6"/>
<dbReference type="CDD" id="cd06848">
    <property type="entry name" value="GCS_H"/>
    <property type="match status" value="1"/>
</dbReference>
<dbReference type="RefSeq" id="WP_012031377.1">
    <property type="nucleotide sequence ID" value="NC_009446.1"/>
</dbReference>
<gene>
    <name evidence="3 6" type="primary">gcvH</name>
    <name evidence="6" type="ordered locus">DNO_1070</name>
</gene>